<dbReference type="RefSeq" id="WP_345420879.1">
    <property type="nucleotide sequence ID" value="NZ_AP031496.1"/>
</dbReference>
<dbReference type="Pfam" id="PF04365">
    <property type="entry name" value="BrnT_toxin"/>
    <property type="match status" value="1"/>
</dbReference>
<keyword evidence="2" id="KW-1185">Reference proteome</keyword>
<organism evidence="1 2">
    <name type="scientific">Halioxenophilus aromaticivorans</name>
    <dbReference type="NCBI Taxonomy" id="1306992"/>
    <lineage>
        <taxon>Bacteria</taxon>
        <taxon>Pseudomonadati</taxon>
        <taxon>Pseudomonadota</taxon>
        <taxon>Gammaproteobacteria</taxon>
        <taxon>Alteromonadales</taxon>
        <taxon>Alteromonadaceae</taxon>
        <taxon>Halioxenophilus</taxon>
    </lineage>
</organism>
<evidence type="ECO:0000313" key="2">
    <source>
        <dbReference type="Proteomes" id="UP001409585"/>
    </source>
</evidence>
<comment type="caution">
    <text evidence="1">The sequence shown here is derived from an EMBL/GenBank/DDBJ whole genome shotgun (WGS) entry which is preliminary data.</text>
</comment>
<dbReference type="InterPro" id="IPR007460">
    <property type="entry name" value="BrnT_toxin"/>
</dbReference>
<reference evidence="2" key="1">
    <citation type="journal article" date="2019" name="Int. J. Syst. Evol. Microbiol.">
        <title>The Global Catalogue of Microorganisms (GCM) 10K type strain sequencing project: providing services to taxonomists for standard genome sequencing and annotation.</title>
        <authorList>
            <consortium name="The Broad Institute Genomics Platform"/>
            <consortium name="The Broad Institute Genome Sequencing Center for Infectious Disease"/>
            <person name="Wu L."/>
            <person name="Ma J."/>
        </authorList>
    </citation>
    <scope>NUCLEOTIDE SEQUENCE [LARGE SCALE GENOMIC DNA]</scope>
    <source>
        <strain evidence="2">JCM 19134</strain>
    </source>
</reference>
<gene>
    <name evidence="1" type="ORF">GCM10025791_19570</name>
</gene>
<dbReference type="InterPro" id="IPR038573">
    <property type="entry name" value="BrnT_sf"/>
</dbReference>
<protein>
    <submittedName>
        <fullName evidence="1">BrnT family toxin</fullName>
    </submittedName>
</protein>
<dbReference type="EMBL" id="BAABLX010000012">
    <property type="protein sequence ID" value="GAA4941250.1"/>
    <property type="molecule type" value="Genomic_DNA"/>
</dbReference>
<dbReference type="Proteomes" id="UP001409585">
    <property type="component" value="Unassembled WGS sequence"/>
</dbReference>
<sequence length="87" mass="9851">MSGFEYDSAKSTFNRDKHGIDFDDAQQPWQDEDLVEVFAKITDEPLSPIIGKISGKHWSAVITQRETDFRIISVTRSGKAEVALYES</sequence>
<name>A0AAV3U1H5_9ALTE</name>
<evidence type="ECO:0000313" key="1">
    <source>
        <dbReference type="EMBL" id="GAA4941250.1"/>
    </source>
</evidence>
<dbReference type="Gene3D" id="3.10.450.530">
    <property type="entry name" value="Ribonuclease toxin, BrnT, of type II toxin-antitoxin system"/>
    <property type="match status" value="1"/>
</dbReference>
<proteinExistence type="predicted"/>
<accession>A0AAV3U1H5</accession>
<dbReference type="AlphaFoldDB" id="A0AAV3U1H5"/>